<proteinExistence type="inferred from homology"/>
<dbReference type="GO" id="GO:0032934">
    <property type="term" value="F:sterol binding"/>
    <property type="evidence" value="ECO:0007669"/>
    <property type="project" value="InterPro"/>
</dbReference>
<dbReference type="InterPro" id="IPR014756">
    <property type="entry name" value="Ig_E-set"/>
</dbReference>
<dbReference type="FunCoup" id="A0A3N4KZV3">
    <property type="interactions" value="106"/>
</dbReference>
<dbReference type="Gene3D" id="2.70.220.10">
    <property type="entry name" value="Ganglioside GM2 activator"/>
    <property type="match status" value="1"/>
</dbReference>
<dbReference type="InterPro" id="IPR036846">
    <property type="entry name" value="GM2-AP_sf"/>
</dbReference>
<evidence type="ECO:0000256" key="2">
    <source>
        <dbReference type="ARBA" id="ARBA00006370"/>
    </source>
</evidence>
<dbReference type="InterPro" id="IPR003172">
    <property type="entry name" value="ML_dom"/>
</dbReference>
<comment type="subunit">
    <text evidence="3">Monomer.</text>
</comment>
<dbReference type="GO" id="GO:0032366">
    <property type="term" value="P:intracellular sterol transport"/>
    <property type="evidence" value="ECO:0007669"/>
    <property type="project" value="InterPro"/>
</dbReference>
<dbReference type="STRING" id="1392247.A0A3N4KZV3"/>
<comment type="function">
    <text evidence="1">Catalyzes the intermembrane transfer of phosphatidylglycerol and phosphatidylinositol.</text>
</comment>
<feature type="chain" id="PRO_5018178911" description="Phosphatidylglycerol/phosphatidylinositol transfer protein" evidence="8">
    <location>
        <begin position="18"/>
        <end position="169"/>
    </location>
</feature>
<dbReference type="CDD" id="cd00917">
    <property type="entry name" value="PG-PI_TP"/>
    <property type="match status" value="1"/>
</dbReference>
<evidence type="ECO:0000256" key="6">
    <source>
        <dbReference type="ARBA" id="ARBA00022729"/>
    </source>
</evidence>
<evidence type="ECO:0000313" key="10">
    <source>
        <dbReference type="EMBL" id="RPB14939.1"/>
    </source>
</evidence>
<comment type="similarity">
    <text evidence="2">Belongs to the NPC2 family.</text>
</comment>
<dbReference type="SUPFAM" id="SSF81296">
    <property type="entry name" value="E set domains"/>
    <property type="match status" value="1"/>
</dbReference>
<dbReference type="SMART" id="SM00737">
    <property type="entry name" value="ML"/>
    <property type="match status" value="1"/>
</dbReference>
<evidence type="ECO:0000256" key="8">
    <source>
        <dbReference type="SAM" id="SignalP"/>
    </source>
</evidence>
<reference evidence="10 11" key="1">
    <citation type="journal article" date="2018" name="Nat. Ecol. Evol.">
        <title>Pezizomycetes genomes reveal the molecular basis of ectomycorrhizal truffle lifestyle.</title>
        <authorList>
            <person name="Murat C."/>
            <person name="Payen T."/>
            <person name="Noel B."/>
            <person name="Kuo A."/>
            <person name="Morin E."/>
            <person name="Chen J."/>
            <person name="Kohler A."/>
            <person name="Krizsan K."/>
            <person name="Balestrini R."/>
            <person name="Da Silva C."/>
            <person name="Montanini B."/>
            <person name="Hainaut M."/>
            <person name="Levati E."/>
            <person name="Barry K.W."/>
            <person name="Belfiori B."/>
            <person name="Cichocki N."/>
            <person name="Clum A."/>
            <person name="Dockter R.B."/>
            <person name="Fauchery L."/>
            <person name="Guy J."/>
            <person name="Iotti M."/>
            <person name="Le Tacon F."/>
            <person name="Lindquist E.A."/>
            <person name="Lipzen A."/>
            <person name="Malagnac F."/>
            <person name="Mello A."/>
            <person name="Molinier V."/>
            <person name="Miyauchi S."/>
            <person name="Poulain J."/>
            <person name="Riccioni C."/>
            <person name="Rubini A."/>
            <person name="Sitrit Y."/>
            <person name="Splivallo R."/>
            <person name="Traeger S."/>
            <person name="Wang M."/>
            <person name="Zifcakova L."/>
            <person name="Wipf D."/>
            <person name="Zambonelli A."/>
            <person name="Paolocci F."/>
            <person name="Nowrousian M."/>
            <person name="Ottonello S."/>
            <person name="Baldrian P."/>
            <person name="Spatafora J.W."/>
            <person name="Henrissat B."/>
            <person name="Nagy L.G."/>
            <person name="Aury J.M."/>
            <person name="Wincker P."/>
            <person name="Grigoriev I.V."/>
            <person name="Bonfante P."/>
            <person name="Martin F.M."/>
        </authorList>
    </citation>
    <scope>NUCLEOTIDE SEQUENCE [LARGE SCALE GENOMIC DNA]</scope>
    <source>
        <strain evidence="10 11">CCBAS932</strain>
    </source>
</reference>
<dbReference type="Pfam" id="PF02221">
    <property type="entry name" value="E1_DerP2_DerF2"/>
    <property type="match status" value="1"/>
</dbReference>
<evidence type="ECO:0000256" key="4">
    <source>
        <dbReference type="ARBA" id="ARBA00016056"/>
    </source>
</evidence>
<evidence type="ECO:0000256" key="3">
    <source>
        <dbReference type="ARBA" id="ARBA00011245"/>
    </source>
</evidence>
<dbReference type="PANTHER" id="PTHR11306:SF0">
    <property type="entry name" value="PHOSPHATIDYLGLYCEROL_PHOSPHATIDYLINOSITOL TRANSFER PROTEIN"/>
    <property type="match status" value="1"/>
</dbReference>
<organism evidence="10 11">
    <name type="scientific">Morchella conica CCBAS932</name>
    <dbReference type="NCBI Taxonomy" id="1392247"/>
    <lineage>
        <taxon>Eukaryota</taxon>
        <taxon>Fungi</taxon>
        <taxon>Dikarya</taxon>
        <taxon>Ascomycota</taxon>
        <taxon>Pezizomycotina</taxon>
        <taxon>Pezizomycetes</taxon>
        <taxon>Pezizales</taxon>
        <taxon>Morchellaceae</taxon>
        <taxon>Morchella</taxon>
    </lineage>
</organism>
<evidence type="ECO:0000256" key="1">
    <source>
        <dbReference type="ARBA" id="ARBA00002053"/>
    </source>
</evidence>
<keyword evidence="11" id="KW-1185">Reference proteome</keyword>
<evidence type="ECO:0000256" key="7">
    <source>
        <dbReference type="ARBA" id="ARBA00023055"/>
    </source>
</evidence>
<gene>
    <name evidence="10" type="ORF">P167DRAFT_533528</name>
</gene>
<keyword evidence="5" id="KW-0813">Transport</keyword>
<dbReference type="Proteomes" id="UP000277580">
    <property type="component" value="Unassembled WGS sequence"/>
</dbReference>
<dbReference type="InterPro" id="IPR033917">
    <property type="entry name" value="ML_PG-PI_TP"/>
</dbReference>
<name>A0A3N4KZV3_9PEZI</name>
<dbReference type="OrthoDB" id="6409159at2759"/>
<dbReference type="EMBL" id="ML119115">
    <property type="protein sequence ID" value="RPB14939.1"/>
    <property type="molecule type" value="Genomic_DNA"/>
</dbReference>
<evidence type="ECO:0000313" key="11">
    <source>
        <dbReference type="Proteomes" id="UP000277580"/>
    </source>
</evidence>
<protein>
    <recommendedName>
        <fullName evidence="4">Phosphatidylglycerol/phosphatidylinositol transfer protein</fullName>
    </recommendedName>
</protein>
<accession>A0A3N4KZV3</accession>
<dbReference type="InParanoid" id="A0A3N4KZV3"/>
<evidence type="ECO:0000259" key="9">
    <source>
        <dbReference type="SMART" id="SM00737"/>
    </source>
</evidence>
<keyword evidence="7" id="KW-0445">Lipid transport</keyword>
<feature type="domain" description="MD-2-related lipid-recognition" evidence="9">
    <location>
        <begin position="44"/>
        <end position="165"/>
    </location>
</feature>
<dbReference type="PANTHER" id="PTHR11306">
    <property type="entry name" value="NIEMANN PICK TYPE C2 PROTEIN NPC2-RELATED"/>
    <property type="match status" value="1"/>
</dbReference>
<evidence type="ECO:0000256" key="5">
    <source>
        <dbReference type="ARBA" id="ARBA00022448"/>
    </source>
</evidence>
<feature type="signal peptide" evidence="8">
    <location>
        <begin position="1"/>
        <end position="17"/>
    </location>
</feature>
<keyword evidence="6 8" id="KW-0732">Signal</keyword>
<dbReference type="InterPro" id="IPR039670">
    <property type="entry name" value="NPC2-like"/>
</dbReference>
<sequence length="169" mass="17902">MKLTAVALSVFVASATASNFFQQLAGNSNPSAQSGAKIPGESPLYHCGPTSDDILTIDKVDLVPNPPVPGQSLTIEASGTLHRSVEKGAQVELTVKYGLITLIKETLDLCDHVGEVDLECPIKADKMVLTKVVDIPKQVPPGKYNVAANAYLEDGDPITCLVGQVIFTR</sequence>
<dbReference type="AlphaFoldDB" id="A0A3N4KZV3"/>